<dbReference type="GO" id="GO:0046872">
    <property type="term" value="F:metal ion binding"/>
    <property type="evidence" value="ECO:0007669"/>
    <property type="project" value="InterPro"/>
</dbReference>
<feature type="transmembrane region" description="Helical" evidence="1">
    <location>
        <begin position="265"/>
        <end position="284"/>
    </location>
</feature>
<name>A0A445EZT5_GLYSO</name>
<organism evidence="3 4">
    <name type="scientific">Glycine soja</name>
    <name type="common">Wild soybean</name>
    <dbReference type="NCBI Taxonomy" id="3848"/>
    <lineage>
        <taxon>Eukaryota</taxon>
        <taxon>Viridiplantae</taxon>
        <taxon>Streptophyta</taxon>
        <taxon>Embryophyta</taxon>
        <taxon>Tracheophyta</taxon>
        <taxon>Spermatophyta</taxon>
        <taxon>Magnoliopsida</taxon>
        <taxon>eudicotyledons</taxon>
        <taxon>Gunneridae</taxon>
        <taxon>Pentapetalae</taxon>
        <taxon>rosids</taxon>
        <taxon>fabids</taxon>
        <taxon>Fabales</taxon>
        <taxon>Fabaceae</taxon>
        <taxon>Papilionoideae</taxon>
        <taxon>50 kb inversion clade</taxon>
        <taxon>NPAAA clade</taxon>
        <taxon>indigoferoid/millettioid clade</taxon>
        <taxon>Phaseoleae</taxon>
        <taxon>Glycine</taxon>
        <taxon>Glycine subgen. Soja</taxon>
    </lineage>
</organism>
<feature type="domain" description="Peptidase M16 C-terminal" evidence="2">
    <location>
        <begin position="188"/>
        <end position="277"/>
    </location>
</feature>
<dbReference type="Proteomes" id="UP000289340">
    <property type="component" value="Chromosome 20"/>
</dbReference>
<reference evidence="3 4" key="1">
    <citation type="submission" date="2018-09" db="EMBL/GenBank/DDBJ databases">
        <title>A high-quality reference genome of wild soybean provides a powerful tool to mine soybean genomes.</title>
        <authorList>
            <person name="Xie M."/>
            <person name="Chung C.Y.L."/>
            <person name="Li M.-W."/>
            <person name="Wong F.-L."/>
            <person name="Chan T.-F."/>
            <person name="Lam H.-M."/>
        </authorList>
    </citation>
    <scope>NUCLEOTIDE SEQUENCE [LARGE SCALE GENOMIC DNA]</scope>
    <source>
        <strain evidence="4">cv. W05</strain>
        <tissue evidence="3">Hypocotyl of etiolated seedlings</tissue>
    </source>
</reference>
<dbReference type="AlphaFoldDB" id="A0A445EZT5"/>
<keyword evidence="1" id="KW-0472">Membrane</keyword>
<dbReference type="InterPro" id="IPR007863">
    <property type="entry name" value="Peptidase_M16_C"/>
</dbReference>
<keyword evidence="1" id="KW-1133">Transmembrane helix</keyword>
<dbReference type="PANTHER" id="PTHR11851">
    <property type="entry name" value="METALLOPROTEASE"/>
    <property type="match status" value="1"/>
</dbReference>
<dbReference type="Pfam" id="PF05193">
    <property type="entry name" value="Peptidase_M16_C"/>
    <property type="match status" value="1"/>
</dbReference>
<keyword evidence="1" id="KW-0812">Transmembrane</keyword>
<dbReference type="InterPro" id="IPR011249">
    <property type="entry name" value="Metalloenz_LuxS/M16"/>
</dbReference>
<dbReference type="EMBL" id="QZWG01000020">
    <property type="protein sequence ID" value="RZB42078.1"/>
    <property type="molecule type" value="Genomic_DNA"/>
</dbReference>
<dbReference type="SUPFAM" id="SSF63411">
    <property type="entry name" value="LuxS/MPP-like metallohydrolase"/>
    <property type="match status" value="1"/>
</dbReference>
<evidence type="ECO:0000313" key="3">
    <source>
        <dbReference type="EMBL" id="RZB42078.1"/>
    </source>
</evidence>
<sequence>MTTVVTTTTTTTATWWLEEADHRGEAVLYTVSCNFDFEAEILLHLRKEENPHNNNIEAHSCSSSRIPTSARFASFVATQQSSSSLGGLFGWLTGDRSNSLPSLDFPLLGVILPPSLPNFVVPGKTIITTLPNGLKVASETSPLLKVKAEIDEASKNPQDLLLEAIHSAGFSGALANPLLASESALNRLNENYTAPRIVLVASGVEHKELLFVAEPLLSDLPSVPLLEEPKSVYTGGDYRCQSESGRTHFALAVELPGGWHKLKDAMVLTILQVLIMSYIFLLFCT</sequence>
<protein>
    <submittedName>
        <fullName evidence="3">Mitochondrial-processing peptidase subunit alpha</fullName>
    </submittedName>
</protein>
<dbReference type="InterPro" id="IPR050361">
    <property type="entry name" value="MPP/UQCRC_Complex"/>
</dbReference>
<keyword evidence="4" id="KW-1185">Reference proteome</keyword>
<comment type="caution">
    <text evidence="3">The sequence shown here is derived from an EMBL/GenBank/DDBJ whole genome shotgun (WGS) entry which is preliminary data.</text>
</comment>
<accession>A0A445EZT5</accession>
<evidence type="ECO:0000313" key="4">
    <source>
        <dbReference type="Proteomes" id="UP000289340"/>
    </source>
</evidence>
<dbReference type="Gene3D" id="3.30.830.10">
    <property type="entry name" value="Metalloenzyme, LuxS/M16 peptidase-like"/>
    <property type="match status" value="1"/>
</dbReference>
<evidence type="ECO:0000259" key="2">
    <source>
        <dbReference type="Pfam" id="PF05193"/>
    </source>
</evidence>
<dbReference type="GO" id="GO:0005739">
    <property type="term" value="C:mitochondrion"/>
    <property type="evidence" value="ECO:0007669"/>
    <property type="project" value="TreeGrafter"/>
</dbReference>
<proteinExistence type="predicted"/>
<dbReference type="PANTHER" id="PTHR11851:SF190">
    <property type="entry name" value="MITOCHONDRIAL-PROCESSING PEPTIDASE SUBUNIT ALPHA"/>
    <property type="match status" value="1"/>
</dbReference>
<evidence type="ECO:0000256" key="1">
    <source>
        <dbReference type="SAM" id="Phobius"/>
    </source>
</evidence>
<gene>
    <name evidence="3" type="ORF">D0Y65_052881</name>
</gene>